<feature type="non-terminal residue" evidence="1">
    <location>
        <position position="1"/>
    </location>
</feature>
<accession>A0A0F8XRA6</accession>
<evidence type="ECO:0000313" key="1">
    <source>
        <dbReference type="EMBL" id="KKK71597.1"/>
    </source>
</evidence>
<proteinExistence type="predicted"/>
<comment type="caution">
    <text evidence="1">The sequence shown here is derived from an EMBL/GenBank/DDBJ whole genome shotgun (WGS) entry which is preliminary data.</text>
</comment>
<dbReference type="EMBL" id="LAZR01057660">
    <property type="protein sequence ID" value="KKK71597.1"/>
    <property type="molecule type" value="Genomic_DNA"/>
</dbReference>
<sequence>AVVFENTDAVERDYSIVLDYIIISDEIAEGVRKEIIGNREVARGSFTGAP</sequence>
<organism evidence="1">
    <name type="scientific">marine sediment metagenome</name>
    <dbReference type="NCBI Taxonomy" id="412755"/>
    <lineage>
        <taxon>unclassified sequences</taxon>
        <taxon>metagenomes</taxon>
        <taxon>ecological metagenomes</taxon>
    </lineage>
</organism>
<reference evidence="1" key="1">
    <citation type="journal article" date="2015" name="Nature">
        <title>Complex archaea that bridge the gap between prokaryotes and eukaryotes.</title>
        <authorList>
            <person name="Spang A."/>
            <person name="Saw J.H."/>
            <person name="Jorgensen S.L."/>
            <person name="Zaremba-Niedzwiedzka K."/>
            <person name="Martijn J."/>
            <person name="Lind A.E."/>
            <person name="van Eijk R."/>
            <person name="Schleper C."/>
            <person name="Guy L."/>
            <person name="Ettema T.J."/>
        </authorList>
    </citation>
    <scope>NUCLEOTIDE SEQUENCE</scope>
</reference>
<protein>
    <submittedName>
        <fullName evidence="1">Uncharacterized protein</fullName>
    </submittedName>
</protein>
<gene>
    <name evidence="1" type="ORF">LCGC14_2912290</name>
</gene>
<name>A0A0F8XRA6_9ZZZZ</name>
<dbReference type="AlphaFoldDB" id="A0A0F8XRA6"/>